<dbReference type="InterPro" id="IPR000847">
    <property type="entry name" value="LysR_HTH_N"/>
</dbReference>
<dbReference type="FunFam" id="1.10.10.10:FF:000001">
    <property type="entry name" value="LysR family transcriptional regulator"/>
    <property type="match status" value="1"/>
</dbReference>
<dbReference type="SUPFAM" id="SSF46785">
    <property type="entry name" value="Winged helix' DNA-binding domain"/>
    <property type="match status" value="1"/>
</dbReference>
<feature type="domain" description="HTH lysR-type" evidence="5">
    <location>
        <begin position="1"/>
        <end position="59"/>
    </location>
</feature>
<keyword evidence="3" id="KW-0238">DNA-binding</keyword>
<evidence type="ECO:0000259" key="5">
    <source>
        <dbReference type="PROSITE" id="PS50931"/>
    </source>
</evidence>
<dbReference type="EMBL" id="CP016268">
    <property type="protein sequence ID" value="ANO52518.1"/>
    <property type="molecule type" value="Genomic_DNA"/>
</dbReference>
<keyword evidence="4" id="KW-0804">Transcription</keyword>
<proteinExistence type="inferred from homology"/>
<dbReference type="Pfam" id="PF00126">
    <property type="entry name" value="HTH_1"/>
    <property type="match status" value="1"/>
</dbReference>
<evidence type="ECO:0000256" key="2">
    <source>
        <dbReference type="ARBA" id="ARBA00023015"/>
    </source>
</evidence>
<dbReference type="Gene3D" id="1.10.10.10">
    <property type="entry name" value="Winged helix-like DNA-binding domain superfamily/Winged helix DNA-binding domain"/>
    <property type="match status" value="1"/>
</dbReference>
<evidence type="ECO:0000256" key="3">
    <source>
        <dbReference type="ARBA" id="ARBA00023125"/>
    </source>
</evidence>
<dbReference type="Proteomes" id="UP000092695">
    <property type="component" value="Chromosome"/>
</dbReference>
<dbReference type="PRINTS" id="PR00039">
    <property type="entry name" value="HTHLYSR"/>
</dbReference>
<dbReference type="PROSITE" id="PS50931">
    <property type="entry name" value="HTH_LYSR"/>
    <property type="match status" value="1"/>
</dbReference>
<dbReference type="Gene3D" id="3.40.190.290">
    <property type="match status" value="1"/>
</dbReference>
<dbReference type="InterPro" id="IPR058163">
    <property type="entry name" value="LysR-type_TF_proteobact-type"/>
</dbReference>
<dbReference type="InterPro" id="IPR036388">
    <property type="entry name" value="WH-like_DNA-bd_sf"/>
</dbReference>
<dbReference type="AlphaFoldDB" id="A0A193LJ93"/>
<dbReference type="PANTHER" id="PTHR30537:SF5">
    <property type="entry name" value="HTH-TYPE TRANSCRIPTIONAL ACTIVATOR TTDR-RELATED"/>
    <property type="match status" value="1"/>
</dbReference>
<sequence>MDRFDNLQAFVAVVESGSFTAAADRLDIAKSVVSRRIAALEDRLGGQLLRRTTRNLHVTDAGQRFYEQSVQILGDLDEAESAVAHQKGELQGVLNVALPLAFAARHMADPIAEFSRRHPKVRFNLDLNDRRVDLLAEGADIALRIGKLEDSTLIARRLFEVRSVICGSPLYLRQHGVPETPEDLREHRCLAYGNLPDPGTYVCLDKNGNEHRVSVQTAMTATSGDFLNLIAKRDLGLVLQPTFIAGDAIKSGALVPVLTEYEWPVIPAYAVYPPTRHLSYRVRAFIDFLAETFSGTPPWDVACEKANARP</sequence>
<dbReference type="STRING" id="1548547.BA177_16185"/>
<dbReference type="RefSeq" id="WP_068617918.1">
    <property type="nucleotide sequence ID" value="NZ_CP016268.1"/>
</dbReference>
<accession>A0A193LJ93</accession>
<dbReference type="SUPFAM" id="SSF53850">
    <property type="entry name" value="Periplasmic binding protein-like II"/>
    <property type="match status" value="1"/>
</dbReference>
<evidence type="ECO:0000256" key="4">
    <source>
        <dbReference type="ARBA" id="ARBA00023163"/>
    </source>
</evidence>
<keyword evidence="7" id="KW-1185">Reference proteome</keyword>
<dbReference type="KEGG" id="woc:BA177_16185"/>
<name>A0A193LJ93_9GAMM</name>
<dbReference type="OrthoDB" id="8885940at2"/>
<gene>
    <name evidence="6" type="ORF">BA177_16185</name>
</gene>
<comment type="similarity">
    <text evidence="1">Belongs to the LysR transcriptional regulatory family.</text>
</comment>
<dbReference type="PANTHER" id="PTHR30537">
    <property type="entry name" value="HTH-TYPE TRANSCRIPTIONAL REGULATOR"/>
    <property type="match status" value="1"/>
</dbReference>
<protein>
    <submittedName>
        <fullName evidence="6">LysR family transcriptional regulator</fullName>
    </submittedName>
</protein>
<dbReference type="GO" id="GO:0003700">
    <property type="term" value="F:DNA-binding transcription factor activity"/>
    <property type="evidence" value="ECO:0007669"/>
    <property type="project" value="InterPro"/>
</dbReference>
<evidence type="ECO:0000256" key="1">
    <source>
        <dbReference type="ARBA" id="ARBA00009437"/>
    </source>
</evidence>
<dbReference type="GO" id="GO:0006351">
    <property type="term" value="P:DNA-templated transcription"/>
    <property type="evidence" value="ECO:0007669"/>
    <property type="project" value="TreeGrafter"/>
</dbReference>
<organism evidence="6 7">
    <name type="scientific">Woeseia oceani</name>
    <dbReference type="NCBI Taxonomy" id="1548547"/>
    <lineage>
        <taxon>Bacteria</taxon>
        <taxon>Pseudomonadati</taxon>
        <taxon>Pseudomonadota</taxon>
        <taxon>Gammaproteobacteria</taxon>
        <taxon>Woeseiales</taxon>
        <taxon>Woeseiaceae</taxon>
        <taxon>Woeseia</taxon>
    </lineage>
</organism>
<reference evidence="6 7" key="1">
    <citation type="submission" date="2016-06" db="EMBL/GenBank/DDBJ databases">
        <title>Complete genome sequence of a deep-branching marine Gamma Proteobacterium Woeseia oceani type strain XK5.</title>
        <authorList>
            <person name="Mu D."/>
            <person name="Du Z."/>
        </authorList>
    </citation>
    <scope>NUCLEOTIDE SEQUENCE [LARGE SCALE GENOMIC DNA]</scope>
    <source>
        <strain evidence="6 7">XK5</strain>
    </source>
</reference>
<evidence type="ECO:0000313" key="7">
    <source>
        <dbReference type="Proteomes" id="UP000092695"/>
    </source>
</evidence>
<dbReference type="InterPro" id="IPR036390">
    <property type="entry name" value="WH_DNA-bd_sf"/>
</dbReference>
<evidence type="ECO:0000313" key="6">
    <source>
        <dbReference type="EMBL" id="ANO52518.1"/>
    </source>
</evidence>
<dbReference type="Pfam" id="PF03466">
    <property type="entry name" value="LysR_substrate"/>
    <property type="match status" value="1"/>
</dbReference>
<keyword evidence="2" id="KW-0805">Transcription regulation</keyword>
<dbReference type="InterPro" id="IPR005119">
    <property type="entry name" value="LysR_subst-bd"/>
</dbReference>
<dbReference type="GO" id="GO:0043565">
    <property type="term" value="F:sequence-specific DNA binding"/>
    <property type="evidence" value="ECO:0007669"/>
    <property type="project" value="TreeGrafter"/>
</dbReference>
<dbReference type="CDD" id="cd08422">
    <property type="entry name" value="PBP2_CrgA_like"/>
    <property type="match status" value="1"/>
</dbReference>